<dbReference type="InterPro" id="IPR008978">
    <property type="entry name" value="HSP20-like_chaperone"/>
</dbReference>
<reference evidence="6" key="1">
    <citation type="journal article" date="2005" name="Nature">
        <title>Sequencing of Aspergillus nidulans and comparative analysis with A. fumigatus and A. oryzae.</title>
        <authorList>
            <person name="Galagan J.E."/>
            <person name="Calvo S.E."/>
            <person name="Cuomo C."/>
            <person name="Ma L.J."/>
            <person name="Wortman J.R."/>
            <person name="Batzoglou S."/>
            <person name="Lee S.I."/>
            <person name="Basturkmen M."/>
            <person name="Spevak C.C."/>
            <person name="Clutterbuck J."/>
            <person name="Kapitonov V."/>
            <person name="Jurka J."/>
            <person name="Scazzocchio C."/>
            <person name="Farman M."/>
            <person name="Butler J."/>
            <person name="Purcell S."/>
            <person name="Harris S."/>
            <person name="Braus G.H."/>
            <person name="Draht O."/>
            <person name="Busch S."/>
            <person name="D'Enfert C."/>
            <person name="Bouchier C."/>
            <person name="Goldman G.H."/>
            <person name="Bell-Pedersen D."/>
            <person name="Griffiths-Jones S."/>
            <person name="Doonan J.H."/>
            <person name="Yu J."/>
            <person name="Vienken K."/>
            <person name="Pain A."/>
            <person name="Freitag M."/>
            <person name="Selker E.U."/>
            <person name="Archer D.B."/>
            <person name="Penalva M.A."/>
            <person name="Oakley B.R."/>
            <person name="Momany M."/>
            <person name="Tanaka T."/>
            <person name="Kumagai T."/>
            <person name="Asai K."/>
            <person name="Machida M."/>
            <person name="Nierman W.C."/>
            <person name="Denning D.W."/>
            <person name="Caddick M."/>
            <person name="Hynes M."/>
            <person name="Paoletti M."/>
            <person name="Fischer R."/>
            <person name="Miller B."/>
            <person name="Dyer P."/>
            <person name="Sachs M.S."/>
            <person name="Osmani S.A."/>
            <person name="Birren B.W."/>
        </authorList>
    </citation>
    <scope>NUCLEOTIDE SEQUENCE [LARGE SCALE GENOMIC DNA]</scope>
    <source>
        <strain evidence="6">FGSC A4 / ATCC 38163 / CBS 112.46 / NRRL 194 / M139</strain>
    </source>
</reference>
<dbReference type="GeneID" id="74896444"/>
<name>C8V505_EMENI</name>
<dbReference type="VEuPathDB" id="FungiDB:AN10507"/>
<evidence type="ECO:0000259" key="4">
    <source>
        <dbReference type="PROSITE" id="PS01031"/>
    </source>
</evidence>
<comment type="similarity">
    <text evidence="2 3">Belongs to the small heat shock protein (HSP20) family.</text>
</comment>
<dbReference type="RefSeq" id="XP_050467355.1">
    <property type="nucleotide sequence ID" value="XM_050611316.1"/>
</dbReference>
<keyword evidence="6" id="KW-1185">Reference proteome</keyword>
<evidence type="ECO:0000313" key="6">
    <source>
        <dbReference type="Proteomes" id="UP000000560"/>
    </source>
</evidence>
<accession>C8V505</accession>
<keyword evidence="1 5" id="KW-0346">Stress response</keyword>
<proteinExistence type="inferred from homology"/>
<dbReference type="KEGG" id="ani:ANIA_10507"/>
<dbReference type="HOGENOM" id="CLU_046737_1_1_1"/>
<dbReference type="SUPFAM" id="SSF49764">
    <property type="entry name" value="HSP20-like chaperones"/>
    <property type="match status" value="1"/>
</dbReference>
<dbReference type="PANTHER" id="PTHR11527">
    <property type="entry name" value="HEAT-SHOCK PROTEIN 20 FAMILY MEMBER"/>
    <property type="match status" value="1"/>
</dbReference>
<dbReference type="STRING" id="227321.C8V505"/>
<dbReference type="FunCoup" id="C8V505">
    <property type="interactions" value="1019"/>
</dbReference>
<dbReference type="eggNOG" id="KOG0710">
    <property type="taxonomic scope" value="Eukaryota"/>
</dbReference>
<dbReference type="InParanoid" id="C8V505"/>
<protein>
    <submittedName>
        <fullName evidence="5">Heat shock protein Hsp20/Hsp26, putative (AFU_orthologue AFUA_5G10270)</fullName>
    </submittedName>
</protein>
<dbReference type="InterPro" id="IPR002068">
    <property type="entry name" value="A-crystallin/Hsp20_dom"/>
</dbReference>
<feature type="domain" description="SHSP" evidence="4">
    <location>
        <begin position="67"/>
        <end position="181"/>
    </location>
</feature>
<dbReference type="OrthoDB" id="1431247at2759"/>
<evidence type="ECO:0000313" key="5">
    <source>
        <dbReference type="EMBL" id="CBF74647.1"/>
    </source>
</evidence>
<dbReference type="PROSITE" id="PS01031">
    <property type="entry name" value="SHSP"/>
    <property type="match status" value="1"/>
</dbReference>
<dbReference type="CDD" id="cd06464">
    <property type="entry name" value="ACD_sHsps-like"/>
    <property type="match status" value="1"/>
</dbReference>
<dbReference type="AlphaFoldDB" id="C8V505"/>
<sequence>MLKLARSRVPARILYPGYHHTHITQSPFSQYRTMSSLMHRRPGGGLFSLMRALDDFDSSLANRSFDNQFTAYAPRFDLRETKDSYHLDGELPGVEKKDLEIEFPDRNTLNIKGHSESSSSKEGNEGTWWYVERSTGDFRRSFNFPTPVDCDHVDASLKNGVLSIKIPKSEGAPTGKRIDIK</sequence>
<organism evidence="5 6">
    <name type="scientific">Emericella nidulans (strain FGSC A4 / ATCC 38163 / CBS 112.46 / NRRL 194 / M139)</name>
    <name type="common">Aspergillus nidulans</name>
    <dbReference type="NCBI Taxonomy" id="227321"/>
    <lineage>
        <taxon>Eukaryota</taxon>
        <taxon>Fungi</taxon>
        <taxon>Dikarya</taxon>
        <taxon>Ascomycota</taxon>
        <taxon>Pezizomycotina</taxon>
        <taxon>Eurotiomycetes</taxon>
        <taxon>Eurotiomycetidae</taxon>
        <taxon>Eurotiales</taxon>
        <taxon>Aspergillaceae</taxon>
        <taxon>Aspergillus</taxon>
        <taxon>Aspergillus subgen. Nidulantes</taxon>
    </lineage>
</organism>
<dbReference type="Pfam" id="PF00011">
    <property type="entry name" value="HSP20"/>
    <property type="match status" value="1"/>
</dbReference>
<gene>
    <name evidence="5" type="ORF">ANIA_10507</name>
</gene>
<evidence type="ECO:0000256" key="1">
    <source>
        <dbReference type="ARBA" id="ARBA00023016"/>
    </source>
</evidence>
<dbReference type="InterPro" id="IPR031107">
    <property type="entry name" value="Small_HSP"/>
</dbReference>
<dbReference type="Proteomes" id="UP000000560">
    <property type="component" value="Chromosome II"/>
</dbReference>
<dbReference type="Gene3D" id="2.60.40.790">
    <property type="match status" value="1"/>
</dbReference>
<evidence type="ECO:0000256" key="2">
    <source>
        <dbReference type="PROSITE-ProRule" id="PRU00285"/>
    </source>
</evidence>
<dbReference type="EMBL" id="BN001302">
    <property type="protein sequence ID" value="CBF74647.1"/>
    <property type="molecule type" value="Genomic_DNA"/>
</dbReference>
<evidence type="ECO:0000256" key="3">
    <source>
        <dbReference type="RuleBase" id="RU003616"/>
    </source>
</evidence>
<dbReference type="OMA" id="YDPFSIE"/>
<reference evidence="6" key="2">
    <citation type="journal article" date="2009" name="Fungal Genet. Biol.">
        <title>The 2008 update of the Aspergillus nidulans genome annotation: a community effort.</title>
        <authorList>
            <person name="Wortman J.R."/>
            <person name="Gilsenan J.M."/>
            <person name="Joardar V."/>
            <person name="Deegan J."/>
            <person name="Clutterbuck J."/>
            <person name="Andersen M.R."/>
            <person name="Archer D."/>
            <person name="Bencina M."/>
            <person name="Braus G."/>
            <person name="Coutinho P."/>
            <person name="von Dohren H."/>
            <person name="Doonan J."/>
            <person name="Driessen A.J."/>
            <person name="Durek P."/>
            <person name="Espeso E."/>
            <person name="Fekete E."/>
            <person name="Flipphi M."/>
            <person name="Estrada C.G."/>
            <person name="Geysens S."/>
            <person name="Goldman G."/>
            <person name="de Groot P.W."/>
            <person name="Hansen K."/>
            <person name="Harris S.D."/>
            <person name="Heinekamp T."/>
            <person name="Helmstaedt K."/>
            <person name="Henrissat B."/>
            <person name="Hofmann G."/>
            <person name="Homan T."/>
            <person name="Horio T."/>
            <person name="Horiuchi H."/>
            <person name="James S."/>
            <person name="Jones M."/>
            <person name="Karaffa L."/>
            <person name="Karanyi Z."/>
            <person name="Kato M."/>
            <person name="Keller N."/>
            <person name="Kelly D.E."/>
            <person name="Kiel J.A."/>
            <person name="Kim J.M."/>
            <person name="van der Klei I.J."/>
            <person name="Klis F.M."/>
            <person name="Kovalchuk A."/>
            <person name="Krasevec N."/>
            <person name="Kubicek C.P."/>
            <person name="Liu B."/>
            <person name="Maccabe A."/>
            <person name="Meyer V."/>
            <person name="Mirabito P."/>
            <person name="Miskei M."/>
            <person name="Mos M."/>
            <person name="Mullins J."/>
            <person name="Nelson D.R."/>
            <person name="Nielsen J."/>
            <person name="Oakley B.R."/>
            <person name="Osmani S.A."/>
            <person name="Pakula T."/>
            <person name="Paszewski A."/>
            <person name="Paulsen I."/>
            <person name="Pilsyk S."/>
            <person name="Pocsi I."/>
            <person name="Punt P.J."/>
            <person name="Ram A.F."/>
            <person name="Ren Q."/>
            <person name="Robellet X."/>
            <person name="Robson G."/>
            <person name="Seiboth B."/>
            <person name="van Solingen P."/>
            <person name="Specht T."/>
            <person name="Sun J."/>
            <person name="Taheri-Talesh N."/>
            <person name="Takeshita N."/>
            <person name="Ussery D."/>
            <person name="vanKuyk P.A."/>
            <person name="Visser H."/>
            <person name="van de Vondervoort P.J."/>
            <person name="de Vries R.P."/>
            <person name="Walton J."/>
            <person name="Xiang X."/>
            <person name="Xiong Y."/>
            <person name="Zeng A.P."/>
            <person name="Brandt B.W."/>
            <person name="Cornell M.J."/>
            <person name="van den Hondel C.A."/>
            <person name="Visser J."/>
            <person name="Oliver S.G."/>
            <person name="Turner G."/>
        </authorList>
    </citation>
    <scope>GENOME REANNOTATION</scope>
    <source>
        <strain evidence="6">FGSC A4 / ATCC 38163 / CBS 112.46 / NRRL 194 / M139</strain>
    </source>
</reference>